<evidence type="ECO:0000313" key="1">
    <source>
        <dbReference type="EMBL" id="OOZ38117.1"/>
    </source>
</evidence>
<proteinExistence type="predicted"/>
<sequence>MINKYLPLFQFLVEASDEQRKVLVKTLTEQQLHAVNEATYNVLHGVCAIQRKDKKILDEFKTVIRRLVSKELTAKQQRRLLIKHHHILPLILKPVVKVFTVKLSDGMDSTPA</sequence>
<reference evidence="1 2" key="1">
    <citation type="submission" date="2016-11" db="EMBL/GenBank/DDBJ databases">
        <title>Mixed transmission modes and dynamic genome evolution in an obligate animal-bacterial symbiosis.</title>
        <authorList>
            <person name="Russell S.L."/>
            <person name="Corbett-Detig R.B."/>
            <person name="Cavanaugh C.M."/>
        </authorList>
    </citation>
    <scope>NUCLEOTIDE SEQUENCE [LARGE SCALE GENOMIC DNA]</scope>
    <source>
        <strain evidence="1">Sp-SM6</strain>
    </source>
</reference>
<dbReference type="EMBL" id="MPRK01000218">
    <property type="protein sequence ID" value="OOZ38117.1"/>
    <property type="molecule type" value="Genomic_DNA"/>
</dbReference>
<keyword evidence="2" id="KW-1185">Reference proteome</keyword>
<name>A0A1T2KZ35_9GAMM</name>
<comment type="caution">
    <text evidence="1">The sequence shown here is derived from an EMBL/GenBank/DDBJ whole genome shotgun (WGS) entry which is preliminary data.</text>
</comment>
<dbReference type="RefSeq" id="WP_078477471.1">
    <property type="nucleotide sequence ID" value="NZ_MPRK01000218.1"/>
</dbReference>
<protein>
    <submittedName>
        <fullName evidence="1">Uncharacterized protein</fullName>
    </submittedName>
</protein>
<dbReference type="AlphaFoldDB" id="A0A1T2KZ35"/>
<gene>
    <name evidence="1" type="ORF">BOW52_09280</name>
</gene>
<organism evidence="1 2">
    <name type="scientific">Solemya elarraichensis gill symbiont</name>
    <dbReference type="NCBI Taxonomy" id="1918949"/>
    <lineage>
        <taxon>Bacteria</taxon>
        <taxon>Pseudomonadati</taxon>
        <taxon>Pseudomonadota</taxon>
        <taxon>Gammaproteobacteria</taxon>
        <taxon>sulfur-oxidizing symbionts</taxon>
    </lineage>
</organism>
<dbReference type="Proteomes" id="UP000190198">
    <property type="component" value="Unassembled WGS sequence"/>
</dbReference>
<evidence type="ECO:0000313" key="2">
    <source>
        <dbReference type="Proteomes" id="UP000190198"/>
    </source>
</evidence>
<accession>A0A1T2KZ35</accession>